<keyword evidence="1" id="KW-1133">Transmembrane helix</keyword>
<accession>A0AAU9D7B1</accession>
<evidence type="ECO:0008006" key="4">
    <source>
        <dbReference type="Google" id="ProtNLM"/>
    </source>
</evidence>
<gene>
    <name evidence="2" type="ORF">FUAX_11880</name>
</gene>
<keyword evidence="3" id="KW-1185">Reference proteome</keyword>
<evidence type="ECO:0000256" key="1">
    <source>
        <dbReference type="SAM" id="Phobius"/>
    </source>
</evidence>
<feature type="transmembrane region" description="Helical" evidence="1">
    <location>
        <begin position="17"/>
        <end position="37"/>
    </location>
</feature>
<feature type="transmembrane region" description="Helical" evidence="1">
    <location>
        <begin position="74"/>
        <end position="94"/>
    </location>
</feature>
<sequence>MKELISNEKTRDTIENIMMAMGIIGPFAALPQLYKVYMTHGHMAEGVSMVTWLLYAVTATCWSIYGLVFGRRAVFISNGLTAVIDTLVVFKLFLLGCGF</sequence>
<keyword evidence="1" id="KW-0812">Transmembrane</keyword>
<dbReference type="RefSeq" id="WP_338393992.1">
    <property type="nucleotide sequence ID" value="NZ_AP025314.1"/>
</dbReference>
<feature type="transmembrane region" description="Helical" evidence="1">
    <location>
        <begin position="49"/>
        <end position="68"/>
    </location>
</feature>
<dbReference type="KEGG" id="fax:FUAX_11880"/>
<protein>
    <recommendedName>
        <fullName evidence="4">MtN3 and saliva related transmembrane protein</fullName>
    </recommendedName>
</protein>
<organism evidence="2 3">
    <name type="scientific">Fulvitalea axinellae</name>
    <dbReference type="NCBI Taxonomy" id="1182444"/>
    <lineage>
        <taxon>Bacteria</taxon>
        <taxon>Pseudomonadati</taxon>
        <taxon>Bacteroidota</taxon>
        <taxon>Cytophagia</taxon>
        <taxon>Cytophagales</taxon>
        <taxon>Persicobacteraceae</taxon>
        <taxon>Fulvitalea</taxon>
    </lineage>
</organism>
<dbReference type="AlphaFoldDB" id="A0AAU9D7B1"/>
<dbReference type="Gene3D" id="1.20.1280.290">
    <property type="match status" value="1"/>
</dbReference>
<keyword evidence="1" id="KW-0472">Membrane</keyword>
<evidence type="ECO:0000313" key="2">
    <source>
        <dbReference type="EMBL" id="BDD08756.1"/>
    </source>
</evidence>
<evidence type="ECO:0000313" key="3">
    <source>
        <dbReference type="Proteomes" id="UP001348817"/>
    </source>
</evidence>
<proteinExistence type="predicted"/>
<name>A0AAU9D7B1_9BACT</name>
<dbReference type="EMBL" id="AP025314">
    <property type="protein sequence ID" value="BDD08756.1"/>
    <property type="molecule type" value="Genomic_DNA"/>
</dbReference>
<dbReference type="Proteomes" id="UP001348817">
    <property type="component" value="Chromosome"/>
</dbReference>
<reference evidence="2 3" key="1">
    <citation type="submission" date="2021-12" db="EMBL/GenBank/DDBJ databases">
        <title>Genome sequencing of bacteria with rrn-lacking chromosome and rrn-plasmid.</title>
        <authorList>
            <person name="Anda M."/>
            <person name="Iwasaki W."/>
        </authorList>
    </citation>
    <scope>NUCLEOTIDE SEQUENCE [LARGE SCALE GENOMIC DNA]</scope>
    <source>
        <strain evidence="2 3">DSM 100852</strain>
    </source>
</reference>